<protein>
    <submittedName>
        <fullName evidence="4">Uncharacterized protein</fullName>
    </submittedName>
</protein>
<sequence length="277" mass="30211">MGIFKQQERRQQRKKARQEELDAKRAARDAAEEARQAAAAEYEERARRREAVLVAAKAKQRAAAKKRKHEGARPFAGAPTARETIAGLKRGAEEAAAAAQKTNGGKKRKTAAAAAVTADAGKKTAQAKDSPSSVQGDQLPSPTPHERPGGGSSAREERWAWLRTLPLVPRCDPTCRLTLKPACNSLPARPAGAKLDSKSDLKLINELAELSNCNGCMFFEARKQEDLNLWLAKTPNGPSVQFHVQNGTAMSFARDARPRCRNSDPRNRLRQSTQSVS</sequence>
<feature type="compositionally biased region" description="Basic and acidic residues" evidence="3">
    <location>
        <begin position="1"/>
        <end position="10"/>
    </location>
</feature>
<feature type="region of interest" description="Disordered" evidence="3">
    <location>
        <begin position="96"/>
        <end position="155"/>
    </location>
</feature>
<feature type="region of interest" description="Disordered" evidence="3">
    <location>
        <begin position="253"/>
        <end position="277"/>
    </location>
</feature>
<dbReference type="AlphaFoldDB" id="A0A8H7ZMS2"/>
<dbReference type="PANTHER" id="PTHR13634:SF0">
    <property type="entry name" value="RIBOSOME BIOGENESIS PROTEIN BRX1 HOMOLOG"/>
    <property type="match status" value="1"/>
</dbReference>
<evidence type="ECO:0000256" key="1">
    <source>
        <dbReference type="ARBA" id="ARBA00004604"/>
    </source>
</evidence>
<accession>A0A8H7ZMS2</accession>
<dbReference type="PANTHER" id="PTHR13634">
    <property type="entry name" value="RIBOSOME BIOGENESIS PROTEIN BRIX"/>
    <property type="match status" value="1"/>
</dbReference>
<comment type="caution">
    <text evidence="4">The sequence shown here is derived from an EMBL/GenBank/DDBJ whole genome shotgun (WGS) entry which is preliminary data.</text>
</comment>
<dbReference type="InterPro" id="IPR026532">
    <property type="entry name" value="BRX1"/>
</dbReference>
<dbReference type="GO" id="GO:0003723">
    <property type="term" value="F:RNA binding"/>
    <property type="evidence" value="ECO:0007669"/>
    <property type="project" value="TreeGrafter"/>
</dbReference>
<gene>
    <name evidence="4" type="ORF">BJ554DRAFT_3981</name>
</gene>
<keyword evidence="5" id="KW-1185">Reference proteome</keyword>
<feature type="compositionally biased region" description="Basic and acidic residues" evidence="3">
    <location>
        <begin position="17"/>
        <end position="35"/>
    </location>
</feature>
<reference evidence="4 5" key="1">
    <citation type="journal article" name="Sci. Rep.">
        <title>Genome-scale phylogenetic analyses confirm Olpidium as the closest living zoosporic fungus to the non-flagellated, terrestrial fungi.</title>
        <authorList>
            <person name="Chang Y."/>
            <person name="Rochon D."/>
            <person name="Sekimoto S."/>
            <person name="Wang Y."/>
            <person name="Chovatia M."/>
            <person name="Sandor L."/>
            <person name="Salamov A."/>
            <person name="Grigoriev I.V."/>
            <person name="Stajich J.E."/>
            <person name="Spatafora J.W."/>
        </authorList>
    </citation>
    <scope>NUCLEOTIDE SEQUENCE [LARGE SCALE GENOMIC DNA]</scope>
    <source>
        <strain evidence="4">S191</strain>
    </source>
</reference>
<dbReference type="GO" id="GO:0000027">
    <property type="term" value="P:ribosomal large subunit assembly"/>
    <property type="evidence" value="ECO:0007669"/>
    <property type="project" value="TreeGrafter"/>
</dbReference>
<dbReference type="EMBL" id="JAEFCI010011936">
    <property type="protein sequence ID" value="KAG5456313.1"/>
    <property type="molecule type" value="Genomic_DNA"/>
</dbReference>
<comment type="subcellular location">
    <subcellularLocation>
        <location evidence="1">Nucleus</location>
        <location evidence="1">Nucleolus</location>
    </subcellularLocation>
</comment>
<feature type="compositionally biased region" description="Basic and acidic residues" evidence="3">
    <location>
        <begin position="144"/>
        <end position="155"/>
    </location>
</feature>
<evidence type="ECO:0000256" key="3">
    <source>
        <dbReference type="SAM" id="MobiDB-lite"/>
    </source>
</evidence>
<dbReference type="Proteomes" id="UP000673691">
    <property type="component" value="Unassembled WGS sequence"/>
</dbReference>
<evidence type="ECO:0000313" key="5">
    <source>
        <dbReference type="Proteomes" id="UP000673691"/>
    </source>
</evidence>
<evidence type="ECO:0000256" key="2">
    <source>
        <dbReference type="ARBA" id="ARBA00022517"/>
    </source>
</evidence>
<proteinExistence type="predicted"/>
<keyword evidence="2" id="KW-0690">Ribosome biogenesis</keyword>
<feature type="region of interest" description="Disordered" evidence="3">
    <location>
        <begin position="1"/>
        <end position="83"/>
    </location>
</feature>
<evidence type="ECO:0000313" key="4">
    <source>
        <dbReference type="EMBL" id="KAG5456313.1"/>
    </source>
</evidence>
<organism evidence="4 5">
    <name type="scientific">Olpidium bornovanus</name>
    <dbReference type="NCBI Taxonomy" id="278681"/>
    <lineage>
        <taxon>Eukaryota</taxon>
        <taxon>Fungi</taxon>
        <taxon>Fungi incertae sedis</taxon>
        <taxon>Olpidiomycota</taxon>
        <taxon>Olpidiomycotina</taxon>
        <taxon>Olpidiomycetes</taxon>
        <taxon>Olpidiales</taxon>
        <taxon>Olpidiaceae</taxon>
        <taxon>Olpidium</taxon>
    </lineage>
</organism>
<dbReference type="GO" id="GO:0005730">
    <property type="term" value="C:nucleolus"/>
    <property type="evidence" value="ECO:0007669"/>
    <property type="project" value="UniProtKB-SubCell"/>
</dbReference>
<name>A0A8H7ZMS2_9FUNG</name>
<feature type="compositionally biased region" description="Basic and acidic residues" evidence="3">
    <location>
        <begin position="254"/>
        <end position="267"/>
    </location>
</feature>
<feature type="compositionally biased region" description="Polar residues" evidence="3">
    <location>
        <begin position="127"/>
        <end position="140"/>
    </location>
</feature>
<feature type="compositionally biased region" description="Basic and acidic residues" evidence="3">
    <location>
        <begin position="42"/>
        <end position="51"/>
    </location>
</feature>
<feature type="compositionally biased region" description="Basic residues" evidence="3">
    <location>
        <begin position="58"/>
        <end position="70"/>
    </location>
</feature>
<dbReference type="OrthoDB" id="1638493at2759"/>